<dbReference type="InterPro" id="IPR005495">
    <property type="entry name" value="LptG/LptF_permease"/>
</dbReference>
<feature type="transmembrane region" description="Helical" evidence="6">
    <location>
        <begin position="285"/>
        <end position="304"/>
    </location>
</feature>
<feature type="transmembrane region" description="Helical" evidence="6">
    <location>
        <begin position="340"/>
        <end position="360"/>
    </location>
</feature>
<dbReference type="STRING" id="665126.ABB55_23945"/>
<comment type="caution">
    <text evidence="7">The sequence shown here is derived from an EMBL/GenBank/DDBJ whole genome shotgun (WGS) entry which is preliminary data.</text>
</comment>
<dbReference type="Pfam" id="PF03739">
    <property type="entry name" value="LptF_LptG"/>
    <property type="match status" value="1"/>
</dbReference>
<keyword evidence="8" id="KW-1185">Reference proteome</keyword>
<dbReference type="InterPro" id="IPR030923">
    <property type="entry name" value="LptG"/>
</dbReference>
<feature type="transmembrane region" description="Helical" evidence="6">
    <location>
        <begin position="14"/>
        <end position="32"/>
    </location>
</feature>
<dbReference type="GO" id="GO:0055085">
    <property type="term" value="P:transmembrane transport"/>
    <property type="evidence" value="ECO:0007669"/>
    <property type="project" value="InterPro"/>
</dbReference>
<feature type="transmembrane region" description="Helical" evidence="6">
    <location>
        <begin position="67"/>
        <end position="87"/>
    </location>
</feature>
<dbReference type="GO" id="GO:0043190">
    <property type="term" value="C:ATP-binding cassette (ABC) transporter complex"/>
    <property type="evidence" value="ECO:0007669"/>
    <property type="project" value="InterPro"/>
</dbReference>
<reference evidence="7 8" key="2">
    <citation type="submission" date="2015-10" db="EMBL/GenBank/DDBJ databases">
        <title>Draft Genome Sequence of Prosthecomicrobium hirschii ATCC 27832.</title>
        <authorList>
            <person name="Daniel J."/>
            <person name="Givan S.A."/>
            <person name="Brun Y.V."/>
            <person name="Brown P.J."/>
        </authorList>
    </citation>
    <scope>NUCLEOTIDE SEQUENCE [LARGE SCALE GENOMIC DNA]</scope>
    <source>
        <strain evidence="7 8">16</strain>
    </source>
</reference>
<evidence type="ECO:0000256" key="5">
    <source>
        <dbReference type="ARBA" id="ARBA00023136"/>
    </source>
</evidence>
<accession>A0A0P6VUG6</accession>
<keyword evidence="5 6" id="KW-0472">Membrane</keyword>
<comment type="subcellular location">
    <subcellularLocation>
        <location evidence="1">Cell membrane</location>
        <topology evidence="1">Multi-pass membrane protein</topology>
    </subcellularLocation>
</comment>
<proteinExistence type="predicted"/>
<keyword evidence="4 6" id="KW-1133">Transmembrane helix</keyword>
<dbReference type="RefSeq" id="WP_054361061.1">
    <property type="nucleotide sequence ID" value="NZ_LJYW01000001.1"/>
</dbReference>
<dbReference type="PANTHER" id="PTHR33529">
    <property type="entry name" value="SLR0882 PROTEIN-RELATED"/>
    <property type="match status" value="1"/>
</dbReference>
<dbReference type="Proteomes" id="UP000048984">
    <property type="component" value="Unassembled WGS sequence"/>
</dbReference>
<organism evidence="7 8">
    <name type="scientific">Prosthecodimorpha hirschii</name>
    <dbReference type="NCBI Taxonomy" id="665126"/>
    <lineage>
        <taxon>Bacteria</taxon>
        <taxon>Pseudomonadati</taxon>
        <taxon>Pseudomonadota</taxon>
        <taxon>Alphaproteobacteria</taxon>
        <taxon>Hyphomicrobiales</taxon>
        <taxon>Ancalomicrobiaceae</taxon>
        <taxon>Prosthecodimorpha</taxon>
    </lineage>
</organism>
<evidence type="ECO:0000256" key="6">
    <source>
        <dbReference type="SAM" id="Phobius"/>
    </source>
</evidence>
<name>A0A0P6VUG6_9HYPH</name>
<keyword evidence="3 6" id="KW-0812">Transmembrane</keyword>
<evidence type="ECO:0000313" key="7">
    <source>
        <dbReference type="EMBL" id="KPL54895.1"/>
    </source>
</evidence>
<dbReference type="NCBIfam" id="TIGR04408">
    <property type="entry name" value="LptG_lptG"/>
    <property type="match status" value="1"/>
</dbReference>
<feature type="transmembrane region" description="Helical" evidence="6">
    <location>
        <begin position="310"/>
        <end position="328"/>
    </location>
</feature>
<keyword evidence="2" id="KW-1003">Cell membrane</keyword>
<evidence type="ECO:0000256" key="2">
    <source>
        <dbReference type="ARBA" id="ARBA00022475"/>
    </source>
</evidence>
<sequence length="364" mass="39514">MIGRTLATYFASRFVRAILIVFGFSCAIIWLFDFLELFRRTADAKAFSAGGIALISLFRVPSIAEQVLPFATLFGAIAAFLGLSRNLELVVARAAGISVWQFIAPALVVAVTLGAVGTTLWNPIAAGLKDRAEEQLYELTGRDKRLNPIASTSDVWLRQDGPNGESVIRARQSLDQGARLGDVTVMSFDRQGRFRARIDAREAVFADGAWVLSQALVRSEDQAPAEHATYTIPTYLTIEQIRESLSTPETISFWALRSYVEIARNAGLPAYGYELQYQMLMARPLLLAAMVLIAATVSLGVFRFGNVGRLILGGVSAGFVLYVVVEVARDLGGVGIVNPALAAWTPAVIGSLMGFTILLYREDG</sequence>
<evidence type="ECO:0000256" key="1">
    <source>
        <dbReference type="ARBA" id="ARBA00004651"/>
    </source>
</evidence>
<evidence type="ECO:0000256" key="3">
    <source>
        <dbReference type="ARBA" id="ARBA00022692"/>
    </source>
</evidence>
<protein>
    <submittedName>
        <fullName evidence="7">LPS export ABC transporter permease LptG</fullName>
    </submittedName>
</protein>
<feature type="transmembrane region" description="Helical" evidence="6">
    <location>
        <begin position="99"/>
        <end position="121"/>
    </location>
</feature>
<gene>
    <name evidence="7" type="ORF">ABB55_23945</name>
</gene>
<evidence type="ECO:0000256" key="4">
    <source>
        <dbReference type="ARBA" id="ARBA00022989"/>
    </source>
</evidence>
<dbReference type="GO" id="GO:0015920">
    <property type="term" value="P:lipopolysaccharide transport"/>
    <property type="evidence" value="ECO:0007669"/>
    <property type="project" value="TreeGrafter"/>
</dbReference>
<dbReference type="AlphaFoldDB" id="A0A0P6VUG6"/>
<dbReference type="EMBL" id="LJYW01000001">
    <property type="protein sequence ID" value="KPL54895.1"/>
    <property type="molecule type" value="Genomic_DNA"/>
</dbReference>
<dbReference type="PANTHER" id="PTHR33529:SF2">
    <property type="entry name" value="LIPOPOLYSACCHARIDE EXPORT SYSTEM PERMEASE PROTEIN LPTG"/>
    <property type="match status" value="1"/>
</dbReference>
<reference evidence="7 8" key="1">
    <citation type="submission" date="2015-09" db="EMBL/GenBank/DDBJ databases">
        <authorList>
            <person name="Jackson K.R."/>
            <person name="Lunt B.L."/>
            <person name="Fisher J.N.B."/>
            <person name="Gardner A.V."/>
            <person name="Bailey M.E."/>
            <person name="Deus L.M."/>
            <person name="Earl A.S."/>
            <person name="Gibby P.D."/>
            <person name="Hartmann K.A."/>
            <person name="Liu J.E."/>
            <person name="Manci A.M."/>
            <person name="Nielsen D.A."/>
            <person name="Solomon M.B."/>
            <person name="Breakwell D.P."/>
            <person name="Burnett S.H."/>
            <person name="Grose J.H."/>
        </authorList>
    </citation>
    <scope>NUCLEOTIDE SEQUENCE [LARGE SCALE GENOMIC DNA]</scope>
    <source>
        <strain evidence="7 8">16</strain>
    </source>
</reference>
<evidence type="ECO:0000313" key="8">
    <source>
        <dbReference type="Proteomes" id="UP000048984"/>
    </source>
</evidence>